<sequence length="70" mass="8255">MILFVVLLPYFDSRPIKVDVLRNFLLSSFIIDENRFGTTFAPRYKDSSLKRSSKVLKPDAHMRFMQWTGL</sequence>
<name>A0ABM9CKR0_9BACL</name>
<organism evidence="1 2">
    <name type="scientific">Paenibacillus plantiphilus</name>
    <dbReference type="NCBI Taxonomy" id="2905650"/>
    <lineage>
        <taxon>Bacteria</taxon>
        <taxon>Bacillati</taxon>
        <taxon>Bacillota</taxon>
        <taxon>Bacilli</taxon>
        <taxon>Bacillales</taxon>
        <taxon>Paenibacillaceae</taxon>
        <taxon>Paenibacillus</taxon>
    </lineage>
</organism>
<keyword evidence="2" id="KW-1185">Reference proteome</keyword>
<comment type="caution">
    <text evidence="1">The sequence shown here is derived from an EMBL/GenBank/DDBJ whole genome shotgun (WGS) entry which is preliminary data.</text>
</comment>
<reference evidence="1" key="1">
    <citation type="submission" date="2022-01" db="EMBL/GenBank/DDBJ databases">
        <authorList>
            <person name="Criscuolo A."/>
        </authorList>
    </citation>
    <scope>NUCLEOTIDE SEQUENCE</scope>
    <source>
        <strain evidence="1">CIP111893</strain>
    </source>
</reference>
<accession>A0ABM9CKR0</accession>
<evidence type="ECO:0000313" key="2">
    <source>
        <dbReference type="Proteomes" id="UP000838686"/>
    </source>
</evidence>
<gene>
    <name evidence="1" type="ORF">PAECIP111893_04004</name>
</gene>
<evidence type="ECO:0000313" key="1">
    <source>
        <dbReference type="EMBL" id="CAH1215683.1"/>
    </source>
</evidence>
<dbReference type="Proteomes" id="UP000838686">
    <property type="component" value="Unassembled WGS sequence"/>
</dbReference>
<dbReference type="EMBL" id="CAKMMF010000025">
    <property type="protein sequence ID" value="CAH1215683.1"/>
    <property type="molecule type" value="Genomic_DNA"/>
</dbReference>
<protein>
    <submittedName>
        <fullName evidence="1">Uncharacterized protein</fullName>
    </submittedName>
</protein>
<proteinExistence type="predicted"/>